<gene>
    <name evidence="1" type="ORF">NM688_g3807</name>
</gene>
<dbReference type="EMBL" id="JANHOG010000581">
    <property type="protein sequence ID" value="KAJ3553079.1"/>
    <property type="molecule type" value="Genomic_DNA"/>
</dbReference>
<sequence length="74" mass="8113">MSSDADRAERVAAAEVKHNKVLHNDPSEVQKRQEGMQGSFVSKTVELVKQLVKHCDCPPMTCPAPIAINHYGPS</sequence>
<keyword evidence="2" id="KW-1185">Reference proteome</keyword>
<evidence type="ECO:0000313" key="1">
    <source>
        <dbReference type="EMBL" id="KAJ3553079.1"/>
    </source>
</evidence>
<comment type="caution">
    <text evidence="1">The sequence shown here is derived from an EMBL/GenBank/DDBJ whole genome shotgun (WGS) entry which is preliminary data.</text>
</comment>
<dbReference type="Proteomes" id="UP001148662">
    <property type="component" value="Unassembled WGS sequence"/>
</dbReference>
<proteinExistence type="predicted"/>
<accession>A0ACC1T4Q4</accession>
<organism evidence="1 2">
    <name type="scientific">Phlebia brevispora</name>
    <dbReference type="NCBI Taxonomy" id="194682"/>
    <lineage>
        <taxon>Eukaryota</taxon>
        <taxon>Fungi</taxon>
        <taxon>Dikarya</taxon>
        <taxon>Basidiomycota</taxon>
        <taxon>Agaricomycotina</taxon>
        <taxon>Agaricomycetes</taxon>
        <taxon>Polyporales</taxon>
        <taxon>Meruliaceae</taxon>
        <taxon>Phlebia</taxon>
    </lineage>
</organism>
<protein>
    <submittedName>
        <fullName evidence="1">Uncharacterized protein</fullName>
    </submittedName>
</protein>
<name>A0ACC1T4Q4_9APHY</name>
<reference evidence="1" key="1">
    <citation type="submission" date="2022-07" db="EMBL/GenBank/DDBJ databases">
        <title>Genome Sequence of Phlebia brevispora.</title>
        <authorList>
            <person name="Buettner E."/>
        </authorList>
    </citation>
    <scope>NUCLEOTIDE SEQUENCE</scope>
    <source>
        <strain evidence="1">MPL23</strain>
    </source>
</reference>
<evidence type="ECO:0000313" key="2">
    <source>
        <dbReference type="Proteomes" id="UP001148662"/>
    </source>
</evidence>